<dbReference type="GO" id="GO:0006260">
    <property type="term" value="P:DNA replication"/>
    <property type="evidence" value="ECO:0007669"/>
    <property type="project" value="TreeGrafter"/>
</dbReference>
<dbReference type="InParanoid" id="A0A2G5CZZ2"/>
<accession>A0A2G5CZZ2</accession>
<evidence type="ECO:0000313" key="2">
    <source>
        <dbReference type="Proteomes" id="UP000230069"/>
    </source>
</evidence>
<reference evidence="1 2" key="1">
    <citation type="submission" date="2017-09" db="EMBL/GenBank/DDBJ databases">
        <title>WGS assembly of Aquilegia coerulea Goldsmith.</title>
        <authorList>
            <person name="Hodges S."/>
            <person name="Kramer E."/>
            <person name="Nordborg M."/>
            <person name="Tomkins J."/>
            <person name="Borevitz J."/>
            <person name="Derieg N."/>
            <person name="Yan J."/>
            <person name="Mihaltcheva S."/>
            <person name="Hayes R.D."/>
            <person name="Rokhsar D."/>
        </authorList>
    </citation>
    <scope>NUCLEOTIDE SEQUENCE [LARGE SCALE GENOMIC DNA]</scope>
    <source>
        <strain evidence="2">cv. Goldsmith</strain>
    </source>
</reference>
<dbReference type="PANTHER" id="PTHR23274:SF48">
    <property type="entry name" value="ATP-DEPENDENT DNA HELICASE"/>
    <property type="match status" value="1"/>
</dbReference>
<dbReference type="EMBL" id="KZ305049">
    <property type="protein sequence ID" value="PIA36820.1"/>
    <property type="molecule type" value="Genomic_DNA"/>
</dbReference>
<organism evidence="1 2">
    <name type="scientific">Aquilegia coerulea</name>
    <name type="common">Rocky mountain columbine</name>
    <dbReference type="NCBI Taxonomy" id="218851"/>
    <lineage>
        <taxon>Eukaryota</taxon>
        <taxon>Viridiplantae</taxon>
        <taxon>Streptophyta</taxon>
        <taxon>Embryophyta</taxon>
        <taxon>Tracheophyta</taxon>
        <taxon>Spermatophyta</taxon>
        <taxon>Magnoliopsida</taxon>
        <taxon>Ranunculales</taxon>
        <taxon>Ranunculaceae</taxon>
        <taxon>Thalictroideae</taxon>
        <taxon>Aquilegia</taxon>
    </lineage>
</organism>
<dbReference type="Proteomes" id="UP000230069">
    <property type="component" value="Unassembled WGS sequence"/>
</dbReference>
<keyword evidence="2" id="KW-1185">Reference proteome</keyword>
<evidence type="ECO:0000313" key="1">
    <source>
        <dbReference type="EMBL" id="PIA36820.1"/>
    </source>
</evidence>
<gene>
    <name evidence="1" type="ORF">AQUCO_03200058v1</name>
</gene>
<protein>
    <recommendedName>
        <fullName evidence="3">ATP-dependent DNA helicase</fullName>
    </recommendedName>
</protein>
<sequence length="111" mass="12601">MNLYPTEFLNSLNPHGFPPFSLMVKSRSRLIILLRDLAHIDRMCTGTRLMVTQCANQYIQAKILTENKPGEIVVLPRITLTSSFSNALFQITRTQFPIMLDGGDEQIDDCN</sequence>
<proteinExistence type="predicted"/>
<dbReference type="STRING" id="218851.A0A2G5CZZ2"/>
<dbReference type="GO" id="GO:0005657">
    <property type="term" value="C:replication fork"/>
    <property type="evidence" value="ECO:0007669"/>
    <property type="project" value="TreeGrafter"/>
</dbReference>
<evidence type="ECO:0008006" key="3">
    <source>
        <dbReference type="Google" id="ProtNLM"/>
    </source>
</evidence>
<dbReference type="AlphaFoldDB" id="A0A2G5CZZ2"/>
<dbReference type="PANTHER" id="PTHR23274">
    <property type="entry name" value="DNA HELICASE-RELATED"/>
    <property type="match status" value="1"/>
</dbReference>
<name>A0A2G5CZZ2_AQUCA</name>